<evidence type="ECO:0000313" key="1">
    <source>
        <dbReference type="EMBL" id="TFU20528.1"/>
    </source>
</evidence>
<dbReference type="EMBL" id="SPQC01000055">
    <property type="protein sequence ID" value="TFU20528.1"/>
    <property type="molecule type" value="Genomic_DNA"/>
</dbReference>
<dbReference type="AlphaFoldDB" id="A0A4Y9F1S6"/>
<gene>
    <name evidence="1" type="ORF">E4U03_11270</name>
</gene>
<dbReference type="OrthoDB" id="5075075at2"/>
<accession>A0A4Y9F1S6</accession>
<sequence length="151" mass="16499">MPRQLQPCGTHAAYVRHRRNKEECDTCKEAERERKAKARAAKKLADASVSLSTSEPGKTVGVESKYHEQADPIIITVPSGADPLESAKWRLAKVRGAMLLSTPRDMAALAKREEEIVALIQELEGSKIEKKVSALDQLAAKRAQRLANAAG</sequence>
<comment type="caution">
    <text evidence="1">The sequence shown here is derived from an EMBL/GenBank/DDBJ whole genome shotgun (WGS) entry which is preliminary data.</text>
</comment>
<name>A0A4Y9F1S6_9MICC</name>
<proteinExistence type="predicted"/>
<dbReference type="Proteomes" id="UP000297951">
    <property type="component" value="Unassembled WGS sequence"/>
</dbReference>
<organism evidence="1 2">
    <name type="scientific">Rothia nasimurium</name>
    <dbReference type="NCBI Taxonomy" id="85336"/>
    <lineage>
        <taxon>Bacteria</taxon>
        <taxon>Bacillati</taxon>
        <taxon>Actinomycetota</taxon>
        <taxon>Actinomycetes</taxon>
        <taxon>Micrococcales</taxon>
        <taxon>Micrococcaceae</taxon>
        <taxon>Rothia</taxon>
    </lineage>
</organism>
<evidence type="ECO:0000313" key="2">
    <source>
        <dbReference type="Proteomes" id="UP000297951"/>
    </source>
</evidence>
<protein>
    <submittedName>
        <fullName evidence="1">Uncharacterized protein</fullName>
    </submittedName>
</protein>
<reference evidence="1 2" key="1">
    <citation type="submission" date="2019-03" db="EMBL/GenBank/DDBJ databases">
        <title>Diversity of the mouse oral microbiome.</title>
        <authorList>
            <person name="Joseph S."/>
            <person name="Aduse-Opoku J."/>
            <person name="Curtis M."/>
            <person name="Wade W."/>
            <person name="Hashim A."/>
        </authorList>
    </citation>
    <scope>NUCLEOTIDE SEQUENCE [LARGE SCALE GENOMIC DNA]</scope>
    <source>
        <strain evidence="2">irhom_31</strain>
    </source>
</reference>
<dbReference type="RefSeq" id="WP_135013826.1">
    <property type="nucleotide sequence ID" value="NZ_JADGLK010000055.1"/>
</dbReference>